<comment type="caution">
    <text evidence="20">The sequence shown here is derived from an EMBL/GenBank/DDBJ whole genome shotgun (WGS) entry which is preliminary data.</text>
</comment>
<evidence type="ECO:0000256" key="15">
    <source>
        <dbReference type="HAMAP-Rule" id="MF_00283"/>
    </source>
</evidence>
<dbReference type="InterPro" id="IPR002547">
    <property type="entry name" value="tRNA-bd_dom"/>
</dbReference>
<accession>A0A5B2VNX5</accession>
<comment type="subunit">
    <text evidence="3 15">Tetramer of two alpha and two beta subunits.</text>
</comment>
<feature type="binding site" evidence="15">
    <location>
        <position position="480"/>
    </location>
    <ligand>
        <name>Mg(2+)</name>
        <dbReference type="ChEBI" id="CHEBI:18420"/>
        <note>shared with alpha subunit</note>
    </ligand>
</feature>
<dbReference type="SUPFAM" id="SSF54991">
    <property type="entry name" value="Anticodon-binding domain of PheRS"/>
    <property type="match status" value="1"/>
</dbReference>
<reference evidence="20 21" key="1">
    <citation type="submission" date="2019-09" db="EMBL/GenBank/DDBJ databases">
        <title>Chitinophaga ginsengihumi sp. nov., isolated from soil of ginseng rhizosphere.</title>
        <authorList>
            <person name="Lee J."/>
        </authorList>
    </citation>
    <scope>NUCLEOTIDE SEQUENCE [LARGE SCALE GENOMIC DNA]</scope>
    <source>
        <strain evidence="20 21">BN140078</strain>
    </source>
</reference>
<evidence type="ECO:0000313" key="20">
    <source>
        <dbReference type="EMBL" id="KAA2240821.1"/>
    </source>
</evidence>
<keyword evidence="7 15" id="KW-0479">Metal-binding</keyword>
<keyword evidence="12 15" id="KW-0648">Protein biosynthesis</keyword>
<proteinExistence type="inferred from homology"/>
<evidence type="ECO:0000256" key="11">
    <source>
        <dbReference type="ARBA" id="ARBA00022884"/>
    </source>
</evidence>
<evidence type="ECO:0000256" key="5">
    <source>
        <dbReference type="ARBA" id="ARBA00022555"/>
    </source>
</evidence>
<evidence type="ECO:0000259" key="19">
    <source>
        <dbReference type="PROSITE" id="PS51483"/>
    </source>
</evidence>
<feature type="binding site" evidence="15">
    <location>
        <position position="477"/>
    </location>
    <ligand>
        <name>Mg(2+)</name>
        <dbReference type="ChEBI" id="CHEBI:18420"/>
        <note>shared with alpha subunit</note>
    </ligand>
</feature>
<dbReference type="CDD" id="cd02796">
    <property type="entry name" value="tRNA_bind_bactPheRS"/>
    <property type="match status" value="1"/>
</dbReference>
<dbReference type="GO" id="GO:0000049">
    <property type="term" value="F:tRNA binding"/>
    <property type="evidence" value="ECO:0007669"/>
    <property type="project" value="UniProtKB-UniRule"/>
</dbReference>
<keyword evidence="6 15" id="KW-0436">Ligase</keyword>
<dbReference type="Proteomes" id="UP000324611">
    <property type="component" value="Unassembled WGS sequence"/>
</dbReference>
<feature type="binding site" evidence="15">
    <location>
        <position position="481"/>
    </location>
    <ligand>
        <name>Mg(2+)</name>
        <dbReference type="ChEBI" id="CHEBI:18420"/>
        <note>shared with alpha subunit</note>
    </ligand>
</feature>
<evidence type="ECO:0000259" key="17">
    <source>
        <dbReference type="PROSITE" id="PS50886"/>
    </source>
</evidence>
<dbReference type="PROSITE" id="PS51447">
    <property type="entry name" value="FDX_ACB"/>
    <property type="match status" value="1"/>
</dbReference>
<gene>
    <name evidence="15" type="primary">pheT</name>
    <name evidence="20" type="ORF">F0L74_32315</name>
</gene>
<evidence type="ECO:0000256" key="12">
    <source>
        <dbReference type="ARBA" id="ARBA00022917"/>
    </source>
</evidence>
<dbReference type="Pfam" id="PF03483">
    <property type="entry name" value="B3_4"/>
    <property type="match status" value="1"/>
</dbReference>
<dbReference type="Gene3D" id="2.40.50.140">
    <property type="entry name" value="Nucleic acid-binding proteins"/>
    <property type="match status" value="1"/>
</dbReference>
<dbReference type="SMART" id="SM00874">
    <property type="entry name" value="B5"/>
    <property type="match status" value="1"/>
</dbReference>
<dbReference type="InterPro" id="IPR033714">
    <property type="entry name" value="tRNA_bind_bactPheRS"/>
</dbReference>
<dbReference type="GO" id="GO:0009328">
    <property type="term" value="C:phenylalanine-tRNA ligase complex"/>
    <property type="evidence" value="ECO:0007669"/>
    <property type="project" value="TreeGrafter"/>
</dbReference>
<dbReference type="NCBIfam" id="TIGR00472">
    <property type="entry name" value="pheT_bact"/>
    <property type="match status" value="1"/>
</dbReference>
<dbReference type="InterPro" id="IPR005121">
    <property type="entry name" value="Fdx_antiC-bd"/>
</dbReference>
<dbReference type="Gene3D" id="3.30.56.10">
    <property type="match status" value="2"/>
</dbReference>
<keyword evidence="13 15" id="KW-0030">Aminoacyl-tRNA synthetase</keyword>
<dbReference type="Gene3D" id="3.30.70.380">
    <property type="entry name" value="Ferrodoxin-fold anticodon-binding domain"/>
    <property type="match status" value="1"/>
</dbReference>
<keyword evidence="11 16" id="KW-0694">RNA-binding</keyword>
<dbReference type="PANTHER" id="PTHR10947">
    <property type="entry name" value="PHENYLALANYL-TRNA SYNTHETASE BETA CHAIN AND LEUCINE-RICH REPEAT-CONTAINING PROTEIN 47"/>
    <property type="match status" value="1"/>
</dbReference>
<dbReference type="SUPFAM" id="SSF46955">
    <property type="entry name" value="Putative DNA-binding domain"/>
    <property type="match status" value="1"/>
</dbReference>
<dbReference type="SUPFAM" id="SSF56037">
    <property type="entry name" value="PheT/TilS domain"/>
    <property type="match status" value="1"/>
</dbReference>
<reference evidence="20 21" key="2">
    <citation type="submission" date="2019-09" db="EMBL/GenBank/DDBJ databases">
        <authorList>
            <person name="Jin C."/>
        </authorList>
    </citation>
    <scope>NUCLEOTIDE SEQUENCE [LARGE SCALE GENOMIC DNA]</scope>
    <source>
        <strain evidence="20 21">BN140078</strain>
    </source>
</reference>
<evidence type="ECO:0000256" key="8">
    <source>
        <dbReference type="ARBA" id="ARBA00022741"/>
    </source>
</evidence>
<dbReference type="Pfam" id="PF17759">
    <property type="entry name" value="tRNA_synthFbeta"/>
    <property type="match status" value="1"/>
</dbReference>
<dbReference type="Pfam" id="PF03147">
    <property type="entry name" value="FDX-ACB"/>
    <property type="match status" value="1"/>
</dbReference>
<keyword evidence="4 15" id="KW-0963">Cytoplasm</keyword>
<dbReference type="Gene3D" id="3.50.40.10">
    <property type="entry name" value="Phenylalanyl-trna Synthetase, Chain B, domain 3"/>
    <property type="match status" value="1"/>
</dbReference>
<dbReference type="Pfam" id="PF03484">
    <property type="entry name" value="B5"/>
    <property type="match status" value="1"/>
</dbReference>
<evidence type="ECO:0000256" key="9">
    <source>
        <dbReference type="ARBA" id="ARBA00022840"/>
    </source>
</evidence>
<dbReference type="InterPro" id="IPR005146">
    <property type="entry name" value="B3/B4_tRNA-bd"/>
</dbReference>
<evidence type="ECO:0000256" key="3">
    <source>
        <dbReference type="ARBA" id="ARBA00011209"/>
    </source>
</evidence>
<dbReference type="SUPFAM" id="SSF50249">
    <property type="entry name" value="Nucleic acid-binding proteins"/>
    <property type="match status" value="1"/>
</dbReference>
<dbReference type="PANTHER" id="PTHR10947:SF0">
    <property type="entry name" value="PHENYLALANINE--TRNA LIGASE BETA SUBUNIT"/>
    <property type="match status" value="1"/>
</dbReference>
<protein>
    <recommendedName>
        <fullName evidence="15">Phenylalanine--tRNA ligase beta subunit</fullName>
        <ecNumber evidence="15">6.1.1.20</ecNumber>
    </recommendedName>
    <alternativeName>
        <fullName evidence="15">Phenylalanyl-tRNA synthetase beta subunit</fullName>
        <shortName evidence="15">PheRS</shortName>
    </alternativeName>
</protein>
<comment type="similarity">
    <text evidence="2 15">Belongs to the phenylalanyl-tRNA synthetase beta subunit family. Type 1 subfamily.</text>
</comment>
<dbReference type="InterPro" id="IPR036690">
    <property type="entry name" value="Fdx_antiC-bd_sf"/>
</dbReference>
<evidence type="ECO:0000256" key="7">
    <source>
        <dbReference type="ARBA" id="ARBA00022723"/>
    </source>
</evidence>
<dbReference type="GO" id="GO:0000287">
    <property type="term" value="F:magnesium ion binding"/>
    <property type="evidence" value="ECO:0007669"/>
    <property type="project" value="UniProtKB-UniRule"/>
</dbReference>
<dbReference type="InterPro" id="IPR005147">
    <property type="entry name" value="tRNA_synthase_B5-dom"/>
</dbReference>
<comment type="subcellular location">
    <subcellularLocation>
        <location evidence="1 15">Cytoplasm</location>
    </subcellularLocation>
</comment>
<dbReference type="InterPro" id="IPR004532">
    <property type="entry name" value="Phe-tRNA-ligase_IIc_bsu_bact"/>
</dbReference>
<dbReference type="InterPro" id="IPR020825">
    <property type="entry name" value="Phe-tRNA_synthase-like_B3/B4"/>
</dbReference>
<evidence type="ECO:0000256" key="10">
    <source>
        <dbReference type="ARBA" id="ARBA00022842"/>
    </source>
</evidence>
<dbReference type="InterPro" id="IPR045864">
    <property type="entry name" value="aa-tRNA-synth_II/BPL/LPL"/>
</dbReference>
<name>A0A5B2VNX5_9BACT</name>
<dbReference type="NCBIfam" id="NF045760">
    <property type="entry name" value="YtpR"/>
    <property type="match status" value="1"/>
</dbReference>
<dbReference type="SMART" id="SM00896">
    <property type="entry name" value="FDX-ACB"/>
    <property type="match status" value="1"/>
</dbReference>
<dbReference type="PROSITE" id="PS50886">
    <property type="entry name" value="TRBD"/>
    <property type="match status" value="1"/>
</dbReference>
<feature type="binding site" evidence="15">
    <location>
        <position position="471"/>
    </location>
    <ligand>
        <name>Mg(2+)</name>
        <dbReference type="ChEBI" id="CHEBI:18420"/>
        <note>shared with alpha subunit</note>
    </ligand>
</feature>
<dbReference type="FunFam" id="2.40.50.140:FF:000045">
    <property type="entry name" value="Phenylalanine--tRNA ligase beta subunit"/>
    <property type="match status" value="1"/>
</dbReference>
<sequence>MTISYNWLCDYLPVQPSPEELSVILTRIGLEVESLEKFETVKGSLEGLVIGEVLTVAKHPNADKLSVTTVNVGGDTPLHIVCGAPNVAAGQKVVVAPIGATIYPASGEPLTMKKAKIRGEESEGMICAEDEIGLGSSHAGIMVLDSALQPGTPAREVFSLVQDWVYEIGLTPNRMDAMSHIGVARDVCAYLNNVEGSARYQVQLPAVKELPKADTPLPITVTVENTAACPRYAGISITGVQTGPSPDWLRNKLAAIGVRPINNIVDITNFILHETGQPLHAFDADQIAGNKVIVKNLPAGTPFITLDEKERKLDAADLMICNGNGEGMCIAGVFGGLHSGVTDATHNIFLESACFSGGGIRATSFRHGLRTDAATRFEKGVDISNTVFVLQRAAALICELAGGRIASDIIDVYPQPKPKVEVKSTWAYIKKLSGKDYSEDKISNILSWLGFEILERTAEFLRVSVPYSKTDISIPADLVEEVMRIDGLDNVEIPAQVRITPSITAKPDQENIREKVAGYLSDNGFYEIFTNSITNSKYFSPEVLERTVKMINNLSADLDVMRPSMLETGLESIAHNLNRRNENLLFFEFGKTYATTGVGQYQETQHLSLYLTGAKRPESWLYKAAPVDFYFLKGYVGNVLARLNITNLQWAELETAGLDAAWQIKAGNKALVTLGAVSAAKLKQFDIKQAVWFADFNWESVLAALPKKDTFYSEIPKFPAVRRDLALVLDKQVRFADVEAAAKTVKAPLLQHINLFDVFESEKLGANKRSYAVSFTFLDTQKTLTDKEIDTVMDKLIKAFETQLQAQIRK</sequence>
<evidence type="ECO:0000256" key="4">
    <source>
        <dbReference type="ARBA" id="ARBA00022490"/>
    </source>
</evidence>
<evidence type="ECO:0000256" key="2">
    <source>
        <dbReference type="ARBA" id="ARBA00008653"/>
    </source>
</evidence>
<feature type="domain" description="FDX-ACB" evidence="18">
    <location>
        <begin position="716"/>
        <end position="809"/>
    </location>
</feature>
<dbReference type="Gene3D" id="3.30.930.10">
    <property type="entry name" value="Bira Bifunctional Protein, Domain 2"/>
    <property type="match status" value="1"/>
</dbReference>
<dbReference type="FunFam" id="3.30.70.380:FF:000001">
    <property type="entry name" value="Phenylalanine--tRNA ligase beta subunit"/>
    <property type="match status" value="1"/>
</dbReference>
<evidence type="ECO:0000256" key="1">
    <source>
        <dbReference type="ARBA" id="ARBA00004496"/>
    </source>
</evidence>
<dbReference type="SUPFAM" id="SSF55681">
    <property type="entry name" value="Class II aaRS and biotin synthetases"/>
    <property type="match status" value="1"/>
</dbReference>
<feature type="domain" description="B5" evidence="19">
    <location>
        <begin position="417"/>
        <end position="493"/>
    </location>
</feature>
<dbReference type="Pfam" id="PF01588">
    <property type="entry name" value="tRNA_bind"/>
    <property type="match status" value="1"/>
</dbReference>
<evidence type="ECO:0000259" key="18">
    <source>
        <dbReference type="PROSITE" id="PS51447"/>
    </source>
</evidence>
<dbReference type="PROSITE" id="PS51483">
    <property type="entry name" value="B5"/>
    <property type="match status" value="1"/>
</dbReference>
<dbReference type="EC" id="6.1.1.20" evidence="15"/>
<organism evidence="20 21">
    <name type="scientific">Chitinophaga agrisoli</name>
    <dbReference type="NCBI Taxonomy" id="2607653"/>
    <lineage>
        <taxon>Bacteria</taxon>
        <taxon>Pseudomonadati</taxon>
        <taxon>Bacteroidota</taxon>
        <taxon>Chitinophagia</taxon>
        <taxon>Chitinophagales</taxon>
        <taxon>Chitinophagaceae</taxon>
        <taxon>Chitinophaga</taxon>
    </lineage>
</organism>
<dbReference type="GO" id="GO:0006432">
    <property type="term" value="P:phenylalanyl-tRNA aminoacylation"/>
    <property type="evidence" value="ECO:0007669"/>
    <property type="project" value="UniProtKB-UniRule"/>
</dbReference>
<dbReference type="GO" id="GO:0004826">
    <property type="term" value="F:phenylalanine-tRNA ligase activity"/>
    <property type="evidence" value="ECO:0007669"/>
    <property type="project" value="UniProtKB-UniRule"/>
</dbReference>
<keyword evidence="8 15" id="KW-0547">Nucleotide-binding</keyword>
<evidence type="ECO:0000256" key="13">
    <source>
        <dbReference type="ARBA" id="ARBA00023146"/>
    </source>
</evidence>
<keyword evidence="5 16" id="KW-0820">tRNA-binding</keyword>
<evidence type="ECO:0000256" key="6">
    <source>
        <dbReference type="ARBA" id="ARBA00022598"/>
    </source>
</evidence>
<dbReference type="InterPro" id="IPR009061">
    <property type="entry name" value="DNA-bd_dom_put_sf"/>
</dbReference>
<dbReference type="SMART" id="SM00873">
    <property type="entry name" value="B3_4"/>
    <property type="match status" value="1"/>
</dbReference>
<keyword evidence="9 15" id="KW-0067">ATP-binding</keyword>
<dbReference type="InterPro" id="IPR012340">
    <property type="entry name" value="NA-bd_OB-fold"/>
</dbReference>
<comment type="cofactor">
    <cofactor evidence="15">
        <name>Mg(2+)</name>
        <dbReference type="ChEBI" id="CHEBI:18420"/>
    </cofactor>
    <text evidence="15">Binds 2 magnesium ions per tetramer.</text>
</comment>
<feature type="domain" description="TRNA-binding" evidence="17">
    <location>
        <begin position="42"/>
        <end position="155"/>
    </location>
</feature>
<evidence type="ECO:0000313" key="21">
    <source>
        <dbReference type="Proteomes" id="UP000324611"/>
    </source>
</evidence>
<keyword evidence="10 15" id="KW-0460">Magnesium</keyword>
<dbReference type="EMBL" id="VUOC01000004">
    <property type="protein sequence ID" value="KAA2240821.1"/>
    <property type="molecule type" value="Genomic_DNA"/>
</dbReference>
<dbReference type="InterPro" id="IPR041616">
    <property type="entry name" value="PheRS_beta_core"/>
</dbReference>
<keyword evidence="21" id="KW-1185">Reference proteome</keyword>
<dbReference type="AlphaFoldDB" id="A0A5B2VNX5"/>
<dbReference type="InterPro" id="IPR045060">
    <property type="entry name" value="Phe-tRNA-ligase_IIc_bsu"/>
</dbReference>
<dbReference type="GO" id="GO:0005524">
    <property type="term" value="F:ATP binding"/>
    <property type="evidence" value="ECO:0007669"/>
    <property type="project" value="UniProtKB-UniRule"/>
</dbReference>
<dbReference type="RefSeq" id="WP_149841999.1">
    <property type="nucleotide sequence ID" value="NZ_VUOC01000004.1"/>
</dbReference>
<evidence type="ECO:0000256" key="16">
    <source>
        <dbReference type="PROSITE-ProRule" id="PRU00209"/>
    </source>
</evidence>
<comment type="catalytic activity">
    <reaction evidence="14 15">
        <text>tRNA(Phe) + L-phenylalanine + ATP = L-phenylalanyl-tRNA(Phe) + AMP + diphosphate + H(+)</text>
        <dbReference type="Rhea" id="RHEA:19413"/>
        <dbReference type="Rhea" id="RHEA-COMP:9668"/>
        <dbReference type="Rhea" id="RHEA-COMP:9699"/>
        <dbReference type="ChEBI" id="CHEBI:15378"/>
        <dbReference type="ChEBI" id="CHEBI:30616"/>
        <dbReference type="ChEBI" id="CHEBI:33019"/>
        <dbReference type="ChEBI" id="CHEBI:58095"/>
        <dbReference type="ChEBI" id="CHEBI:78442"/>
        <dbReference type="ChEBI" id="CHEBI:78531"/>
        <dbReference type="ChEBI" id="CHEBI:456215"/>
        <dbReference type="EC" id="6.1.1.20"/>
    </reaction>
</comment>
<dbReference type="HAMAP" id="MF_00283">
    <property type="entry name" value="Phe_tRNA_synth_beta1"/>
    <property type="match status" value="1"/>
</dbReference>
<evidence type="ECO:0000256" key="14">
    <source>
        <dbReference type="ARBA" id="ARBA00049255"/>
    </source>
</evidence>